<dbReference type="OrthoDB" id="3444343at2"/>
<keyword evidence="4" id="KW-1185">Reference proteome</keyword>
<evidence type="ECO:0000313" key="3">
    <source>
        <dbReference type="EMBL" id="KGN41272.1"/>
    </source>
</evidence>
<evidence type="ECO:0000313" key="4">
    <source>
        <dbReference type="Proteomes" id="UP000030013"/>
    </source>
</evidence>
<keyword evidence="2" id="KW-0812">Transmembrane</keyword>
<name>A0A0A0JYW4_9MICO</name>
<dbReference type="eggNOG" id="COG1470">
    <property type="taxonomic scope" value="Bacteria"/>
</dbReference>
<gene>
    <name evidence="3" type="ORF">N801_08560</name>
</gene>
<dbReference type="Proteomes" id="UP000030013">
    <property type="component" value="Unassembled WGS sequence"/>
</dbReference>
<dbReference type="RefSeq" id="WP_035936727.1">
    <property type="nucleotide sequence ID" value="NZ_AVPL01000020.1"/>
</dbReference>
<keyword evidence="2" id="KW-0472">Membrane</keyword>
<keyword evidence="2" id="KW-1133">Transmembrane helix</keyword>
<sequence length="441" mass="45978">MSTVAQLEVDSVTVEAGSRVSVPLNVRNTGEVVEDYLIDIVGVPSAWTTVEPAHFTLYPGTAQDATVDIHPPRSSEVPAGALQFGVHVVPTEHPDQAVVPEAVVEVLPYLDTTAELVPRTTHGRFGAKHQVAIDNRGNVPVTVVLVPTVDSNALKVTASPETLTVDPGMAAFADLRVVSTERLWRGNPRTLPFSLVVAPQGSPEVRLEAAHVQDPALPTWLLKALLAALALVLLLLALWFLVLQKTIESAAAGAVEEPVKQAQADAAAAKQAADQAGAAQTEAAGSAGEAKKVLDTLKPSGGAAPTAAPSPTVRLVTQPASGRLTVSAAAGRADSDTFRVPSGGRLTLTDFVLENTQGDSGLLTITLALPGDADRVLLRQALESFRTTDYHFVTPFVAPAGATLELNVRCNRVGTPPDQTPAPTSCSNALTYGGQLTEQAS</sequence>
<reference evidence="3 4" key="1">
    <citation type="submission" date="2013-08" db="EMBL/GenBank/DDBJ databases">
        <title>The genome sequence of Knoellia aerolata.</title>
        <authorList>
            <person name="Zhu W."/>
            <person name="Wang G."/>
        </authorList>
    </citation>
    <scope>NUCLEOTIDE SEQUENCE [LARGE SCALE GENOMIC DNA]</scope>
    <source>
        <strain evidence="3 4">DSM 18566</strain>
    </source>
</reference>
<protein>
    <recommendedName>
        <fullName evidence="5">Hydrolytic protein</fullName>
    </recommendedName>
</protein>
<comment type="caution">
    <text evidence="3">The sequence shown here is derived from an EMBL/GenBank/DDBJ whole genome shotgun (WGS) entry which is preliminary data.</text>
</comment>
<evidence type="ECO:0008006" key="5">
    <source>
        <dbReference type="Google" id="ProtNLM"/>
    </source>
</evidence>
<dbReference type="AlphaFoldDB" id="A0A0A0JYW4"/>
<feature type="transmembrane region" description="Helical" evidence="2">
    <location>
        <begin position="220"/>
        <end position="242"/>
    </location>
</feature>
<evidence type="ECO:0000256" key="1">
    <source>
        <dbReference type="SAM" id="MobiDB-lite"/>
    </source>
</evidence>
<organism evidence="3 4">
    <name type="scientific">Knoellia aerolata DSM 18566</name>
    <dbReference type="NCBI Taxonomy" id="1385519"/>
    <lineage>
        <taxon>Bacteria</taxon>
        <taxon>Bacillati</taxon>
        <taxon>Actinomycetota</taxon>
        <taxon>Actinomycetes</taxon>
        <taxon>Micrococcales</taxon>
        <taxon>Intrasporangiaceae</taxon>
        <taxon>Knoellia</taxon>
    </lineage>
</organism>
<dbReference type="EMBL" id="AVPL01000020">
    <property type="protein sequence ID" value="KGN41272.1"/>
    <property type="molecule type" value="Genomic_DNA"/>
</dbReference>
<evidence type="ECO:0000256" key="2">
    <source>
        <dbReference type="SAM" id="Phobius"/>
    </source>
</evidence>
<accession>A0A0A0JYW4</accession>
<feature type="region of interest" description="Disordered" evidence="1">
    <location>
        <begin position="415"/>
        <end position="441"/>
    </location>
</feature>
<dbReference type="STRING" id="1385519.N801_08560"/>
<feature type="compositionally biased region" description="Polar residues" evidence="1">
    <location>
        <begin position="421"/>
        <end position="441"/>
    </location>
</feature>
<proteinExistence type="predicted"/>